<dbReference type="Proteomes" id="UP000007266">
    <property type="component" value="Linkage group 8"/>
</dbReference>
<gene>
    <name evidence="4" type="primary">AUGUSTUS-3.0.2_33990</name>
    <name evidence="4" type="ORF">TcasGA2_TC033990</name>
</gene>
<feature type="chain" id="PRO_5007299752" description="Protein sleepless" evidence="3">
    <location>
        <begin position="21"/>
        <end position="342"/>
    </location>
</feature>
<reference evidence="4 5" key="2">
    <citation type="journal article" date="2010" name="Nucleic Acids Res.">
        <title>BeetleBase in 2010: revisions to provide comprehensive genomic information for Tribolium castaneum.</title>
        <authorList>
            <person name="Kim H.S."/>
            <person name="Murphy T."/>
            <person name="Xia J."/>
            <person name="Caragea D."/>
            <person name="Park Y."/>
            <person name="Beeman R.W."/>
            <person name="Lorenzen M.D."/>
            <person name="Butcher S."/>
            <person name="Manak J.R."/>
            <person name="Brown S.J."/>
        </authorList>
    </citation>
    <scope>GENOME REANNOTATION</scope>
    <source>
        <strain evidence="4 5">Georgia GA2</strain>
    </source>
</reference>
<dbReference type="AlphaFoldDB" id="A0A139WDX6"/>
<proteinExistence type="predicted"/>
<evidence type="ECO:0000256" key="2">
    <source>
        <dbReference type="ARBA" id="ARBA00023157"/>
    </source>
</evidence>
<evidence type="ECO:0000256" key="1">
    <source>
        <dbReference type="ARBA" id="ARBA00022729"/>
    </source>
</evidence>
<evidence type="ECO:0008006" key="6">
    <source>
        <dbReference type="Google" id="ProtNLM"/>
    </source>
</evidence>
<accession>A0A139WDX6</accession>
<dbReference type="EMBL" id="KQ971357">
    <property type="protein sequence ID" value="KYB26136.1"/>
    <property type="molecule type" value="Genomic_DNA"/>
</dbReference>
<organism evidence="4 5">
    <name type="scientific">Tribolium castaneum</name>
    <name type="common">Red flour beetle</name>
    <dbReference type="NCBI Taxonomy" id="7070"/>
    <lineage>
        <taxon>Eukaryota</taxon>
        <taxon>Metazoa</taxon>
        <taxon>Ecdysozoa</taxon>
        <taxon>Arthropoda</taxon>
        <taxon>Hexapoda</taxon>
        <taxon>Insecta</taxon>
        <taxon>Pterygota</taxon>
        <taxon>Neoptera</taxon>
        <taxon>Endopterygota</taxon>
        <taxon>Coleoptera</taxon>
        <taxon>Polyphaga</taxon>
        <taxon>Cucujiformia</taxon>
        <taxon>Tenebrionidae</taxon>
        <taxon>Tenebrionidae incertae sedis</taxon>
        <taxon>Tribolium</taxon>
    </lineage>
</organism>
<sequence length="342" mass="38313">MRNGVLLYFLVFVSIERASATYCYISEIYISPISEVFNRTHQIKNCREQGRGILPVGIPLPEDQEISCFKIVGTDPHGNSVDIKGCIPSGHCDILKQSLINGFKMMENRIIHLAEDTKCFECEGNNCNKVAKISSSGYIIALLFFINTYRLPSISPKPEFSGFHPEFTIKSTKIDKSISIPTTWASRQFHNRLSRLRTARHKARKMKFFIFSLIALISIENSICMECYSTNLEALARGVSEHSPQDCTQSLKKFERRFDLSKLDVTCFKFVVQGEDKTAIVKGCLPKGGCGLMEGALKTMLPFTGEAKCYECEGSLCNSAPKLQLLAFVSLLLPSVSLFKLL</sequence>
<keyword evidence="1 3" id="KW-0732">Signal</keyword>
<evidence type="ECO:0000313" key="4">
    <source>
        <dbReference type="EMBL" id="KYB26136.1"/>
    </source>
</evidence>
<keyword evidence="5" id="KW-1185">Reference proteome</keyword>
<evidence type="ECO:0000313" key="5">
    <source>
        <dbReference type="Proteomes" id="UP000007266"/>
    </source>
</evidence>
<dbReference type="PANTHER" id="PTHR10036">
    <property type="entry name" value="CD59 GLYCOPROTEIN"/>
    <property type="match status" value="1"/>
</dbReference>
<feature type="signal peptide" evidence="3">
    <location>
        <begin position="1"/>
        <end position="20"/>
    </location>
</feature>
<dbReference type="InParanoid" id="A0A139WDX6"/>
<evidence type="ECO:0000256" key="3">
    <source>
        <dbReference type="SAM" id="SignalP"/>
    </source>
</evidence>
<name>A0A139WDX6_TRICA</name>
<keyword evidence="2" id="KW-1015">Disulfide bond</keyword>
<protein>
    <recommendedName>
        <fullName evidence="6">Protein sleepless</fullName>
    </recommendedName>
</protein>
<reference evidence="4 5" key="1">
    <citation type="journal article" date="2008" name="Nature">
        <title>The genome of the model beetle and pest Tribolium castaneum.</title>
        <authorList>
            <consortium name="Tribolium Genome Sequencing Consortium"/>
            <person name="Richards S."/>
            <person name="Gibbs R.A."/>
            <person name="Weinstock G.M."/>
            <person name="Brown S.J."/>
            <person name="Denell R."/>
            <person name="Beeman R.W."/>
            <person name="Gibbs R."/>
            <person name="Beeman R.W."/>
            <person name="Brown S.J."/>
            <person name="Bucher G."/>
            <person name="Friedrich M."/>
            <person name="Grimmelikhuijzen C.J."/>
            <person name="Klingler M."/>
            <person name="Lorenzen M."/>
            <person name="Richards S."/>
            <person name="Roth S."/>
            <person name="Schroder R."/>
            <person name="Tautz D."/>
            <person name="Zdobnov E.M."/>
            <person name="Muzny D."/>
            <person name="Gibbs R.A."/>
            <person name="Weinstock G.M."/>
            <person name="Attaway T."/>
            <person name="Bell S."/>
            <person name="Buhay C.J."/>
            <person name="Chandrabose M.N."/>
            <person name="Chavez D."/>
            <person name="Clerk-Blankenburg K.P."/>
            <person name="Cree A."/>
            <person name="Dao M."/>
            <person name="Davis C."/>
            <person name="Chacko J."/>
            <person name="Dinh H."/>
            <person name="Dugan-Rocha S."/>
            <person name="Fowler G."/>
            <person name="Garner T.T."/>
            <person name="Garnes J."/>
            <person name="Gnirke A."/>
            <person name="Hawes A."/>
            <person name="Hernandez J."/>
            <person name="Hines S."/>
            <person name="Holder M."/>
            <person name="Hume J."/>
            <person name="Jhangiani S.N."/>
            <person name="Joshi V."/>
            <person name="Khan Z.M."/>
            <person name="Jackson L."/>
            <person name="Kovar C."/>
            <person name="Kowis A."/>
            <person name="Lee S."/>
            <person name="Lewis L.R."/>
            <person name="Margolis J."/>
            <person name="Morgan M."/>
            <person name="Nazareth L.V."/>
            <person name="Nguyen N."/>
            <person name="Okwuonu G."/>
            <person name="Parker D."/>
            <person name="Richards S."/>
            <person name="Ruiz S.J."/>
            <person name="Santibanez J."/>
            <person name="Savard J."/>
            <person name="Scherer S.E."/>
            <person name="Schneider B."/>
            <person name="Sodergren E."/>
            <person name="Tautz D."/>
            <person name="Vattahil S."/>
            <person name="Villasana D."/>
            <person name="White C.S."/>
            <person name="Wright R."/>
            <person name="Park Y."/>
            <person name="Beeman R.W."/>
            <person name="Lord J."/>
            <person name="Oppert B."/>
            <person name="Lorenzen M."/>
            <person name="Brown S."/>
            <person name="Wang L."/>
            <person name="Savard J."/>
            <person name="Tautz D."/>
            <person name="Richards S."/>
            <person name="Weinstock G."/>
            <person name="Gibbs R.A."/>
            <person name="Liu Y."/>
            <person name="Worley K."/>
            <person name="Weinstock G."/>
            <person name="Elsik C.G."/>
            <person name="Reese J.T."/>
            <person name="Elhaik E."/>
            <person name="Landan G."/>
            <person name="Graur D."/>
            <person name="Arensburger P."/>
            <person name="Atkinson P."/>
            <person name="Beeman R.W."/>
            <person name="Beidler J."/>
            <person name="Brown S.J."/>
            <person name="Demuth J.P."/>
            <person name="Drury D.W."/>
            <person name="Du Y.Z."/>
            <person name="Fujiwara H."/>
            <person name="Lorenzen M."/>
            <person name="Maselli V."/>
            <person name="Osanai M."/>
            <person name="Park Y."/>
            <person name="Robertson H.M."/>
            <person name="Tu Z."/>
            <person name="Wang J.J."/>
            <person name="Wang S."/>
            <person name="Richards S."/>
            <person name="Song H."/>
            <person name="Zhang L."/>
            <person name="Sodergren E."/>
            <person name="Werner D."/>
            <person name="Stanke M."/>
            <person name="Morgenstern B."/>
            <person name="Solovyev V."/>
            <person name="Kosarev P."/>
            <person name="Brown G."/>
            <person name="Chen H.C."/>
            <person name="Ermolaeva O."/>
            <person name="Hlavina W."/>
            <person name="Kapustin Y."/>
            <person name="Kiryutin B."/>
            <person name="Kitts P."/>
            <person name="Maglott D."/>
            <person name="Pruitt K."/>
            <person name="Sapojnikov V."/>
            <person name="Souvorov A."/>
            <person name="Mackey A.J."/>
            <person name="Waterhouse R.M."/>
            <person name="Wyder S."/>
            <person name="Zdobnov E.M."/>
            <person name="Zdobnov E.M."/>
            <person name="Wyder S."/>
            <person name="Kriventseva E.V."/>
            <person name="Kadowaki T."/>
            <person name="Bork P."/>
            <person name="Aranda M."/>
            <person name="Bao R."/>
            <person name="Beermann A."/>
            <person name="Berns N."/>
            <person name="Bolognesi R."/>
            <person name="Bonneton F."/>
            <person name="Bopp D."/>
            <person name="Brown S.J."/>
            <person name="Bucher G."/>
            <person name="Butts T."/>
            <person name="Chaumot A."/>
            <person name="Denell R.E."/>
            <person name="Ferrier D.E."/>
            <person name="Friedrich M."/>
            <person name="Gordon C.M."/>
            <person name="Jindra M."/>
            <person name="Klingler M."/>
            <person name="Lan Q."/>
            <person name="Lattorff H.M."/>
            <person name="Laudet V."/>
            <person name="von Levetsow C."/>
            <person name="Liu Z."/>
            <person name="Lutz R."/>
            <person name="Lynch J.A."/>
            <person name="da Fonseca R.N."/>
            <person name="Posnien N."/>
            <person name="Reuter R."/>
            <person name="Roth S."/>
            <person name="Savard J."/>
            <person name="Schinko J.B."/>
            <person name="Schmitt C."/>
            <person name="Schoppmeier M."/>
            <person name="Schroder R."/>
            <person name="Shippy T.D."/>
            <person name="Simonnet F."/>
            <person name="Marques-Souza H."/>
            <person name="Tautz D."/>
            <person name="Tomoyasu Y."/>
            <person name="Trauner J."/>
            <person name="Van der Zee M."/>
            <person name="Vervoort M."/>
            <person name="Wittkopp N."/>
            <person name="Wimmer E.A."/>
            <person name="Yang X."/>
            <person name="Jones A.K."/>
            <person name="Sattelle D.B."/>
            <person name="Ebert P.R."/>
            <person name="Nelson D."/>
            <person name="Scott J.G."/>
            <person name="Beeman R.W."/>
            <person name="Muthukrishnan S."/>
            <person name="Kramer K.J."/>
            <person name="Arakane Y."/>
            <person name="Beeman R.W."/>
            <person name="Zhu Q."/>
            <person name="Hogenkamp D."/>
            <person name="Dixit R."/>
            <person name="Oppert B."/>
            <person name="Jiang H."/>
            <person name="Zou Z."/>
            <person name="Marshall J."/>
            <person name="Elpidina E."/>
            <person name="Vinokurov K."/>
            <person name="Oppert C."/>
            <person name="Zou Z."/>
            <person name="Evans J."/>
            <person name="Lu Z."/>
            <person name="Zhao P."/>
            <person name="Sumathipala N."/>
            <person name="Altincicek B."/>
            <person name="Vilcinskas A."/>
            <person name="Williams M."/>
            <person name="Hultmark D."/>
            <person name="Hetru C."/>
            <person name="Jiang H."/>
            <person name="Grimmelikhuijzen C.J."/>
            <person name="Hauser F."/>
            <person name="Cazzamali G."/>
            <person name="Williamson M."/>
            <person name="Park Y."/>
            <person name="Li B."/>
            <person name="Tanaka Y."/>
            <person name="Predel R."/>
            <person name="Neupert S."/>
            <person name="Schachtner J."/>
            <person name="Verleyen P."/>
            <person name="Raible F."/>
            <person name="Bork P."/>
            <person name="Friedrich M."/>
            <person name="Walden K.K."/>
            <person name="Robertson H.M."/>
            <person name="Angeli S."/>
            <person name="Foret S."/>
            <person name="Bucher G."/>
            <person name="Schuetz S."/>
            <person name="Maleszka R."/>
            <person name="Wimmer E.A."/>
            <person name="Beeman R.W."/>
            <person name="Lorenzen M."/>
            <person name="Tomoyasu Y."/>
            <person name="Miller S.C."/>
            <person name="Grossmann D."/>
            <person name="Bucher G."/>
        </authorList>
    </citation>
    <scope>NUCLEOTIDE SEQUENCE [LARGE SCALE GENOMIC DNA]</scope>
    <source>
        <strain evidence="4 5">Georgia GA2</strain>
    </source>
</reference>
<dbReference type="PANTHER" id="PTHR10036:SF3">
    <property type="entry name" value="PROTEIN SLEEPLESS-RELATED"/>
    <property type="match status" value="1"/>
</dbReference>